<evidence type="ECO:0000256" key="10">
    <source>
        <dbReference type="ARBA" id="ARBA00029939"/>
    </source>
</evidence>
<name>A0A934N8B7_9BACT</name>
<dbReference type="AlphaFoldDB" id="A0A934N8B7"/>
<comment type="pathway">
    <text evidence="2">Siderophore biosynthesis.</text>
</comment>
<keyword evidence="7" id="KW-0274">FAD</keyword>
<evidence type="ECO:0000256" key="4">
    <source>
        <dbReference type="ARBA" id="ARBA00013076"/>
    </source>
</evidence>
<dbReference type="GO" id="GO:0047091">
    <property type="term" value="F:L-lysine 6-monooxygenase (NADPH) activity"/>
    <property type="evidence" value="ECO:0007669"/>
    <property type="project" value="UniProtKB-EC"/>
</dbReference>
<evidence type="ECO:0000256" key="2">
    <source>
        <dbReference type="ARBA" id="ARBA00004924"/>
    </source>
</evidence>
<dbReference type="PANTHER" id="PTHR42802:SF1">
    <property type="entry name" value="L-ORNITHINE N(5)-MONOOXYGENASE"/>
    <property type="match status" value="1"/>
</dbReference>
<evidence type="ECO:0000256" key="11">
    <source>
        <dbReference type="ARBA" id="ARBA00031158"/>
    </source>
</evidence>
<evidence type="ECO:0000256" key="7">
    <source>
        <dbReference type="ARBA" id="ARBA00022827"/>
    </source>
</evidence>
<evidence type="ECO:0000256" key="13">
    <source>
        <dbReference type="ARBA" id="ARBA00032738"/>
    </source>
</evidence>
<dbReference type="EC" id="1.14.13.59" evidence="4"/>
<evidence type="ECO:0000256" key="1">
    <source>
        <dbReference type="ARBA" id="ARBA00001974"/>
    </source>
</evidence>
<keyword evidence="9" id="KW-0560">Oxidoreductase</keyword>
<evidence type="ECO:0000256" key="5">
    <source>
        <dbReference type="ARBA" id="ARBA00016406"/>
    </source>
</evidence>
<keyword evidence="8" id="KW-0521">NADP</keyword>
<dbReference type="RefSeq" id="WP_338199628.1">
    <property type="nucleotide sequence ID" value="NZ_JAEKNR010000061.1"/>
</dbReference>
<accession>A0A934N8B7</accession>
<evidence type="ECO:0000256" key="8">
    <source>
        <dbReference type="ARBA" id="ARBA00022857"/>
    </source>
</evidence>
<keyword evidence="6" id="KW-0285">Flavoprotein</keyword>
<dbReference type="InterPro" id="IPR025700">
    <property type="entry name" value="Lys/Orn_oxygenase"/>
</dbReference>
<keyword evidence="15" id="KW-0503">Monooxygenase</keyword>
<dbReference type="PANTHER" id="PTHR42802">
    <property type="entry name" value="MONOOXYGENASE"/>
    <property type="match status" value="1"/>
</dbReference>
<evidence type="ECO:0000256" key="6">
    <source>
        <dbReference type="ARBA" id="ARBA00022630"/>
    </source>
</evidence>
<keyword evidence="16" id="KW-1185">Reference proteome</keyword>
<gene>
    <name evidence="15" type="ORF">JF922_04980</name>
</gene>
<evidence type="ECO:0000313" key="16">
    <source>
        <dbReference type="Proteomes" id="UP000612893"/>
    </source>
</evidence>
<dbReference type="Gene3D" id="3.50.50.60">
    <property type="entry name" value="FAD/NAD(P)-binding domain"/>
    <property type="match status" value="1"/>
</dbReference>
<evidence type="ECO:0000313" key="15">
    <source>
        <dbReference type="EMBL" id="MBJ7597424.1"/>
    </source>
</evidence>
<sequence length="441" mass="49002">MPAHTRPEAVLDLVGVGVGPSNLSLAALAEPVADLSTVFLEAKPAFRWHPGLLDGAAVIQTSFLKDLVTPIDPTSRYSFLNFLRETGRLYRFLVADFPHVSRLEYEQYYRWVARQLQSLRFKATVDALDLDQDLFAVQAGGQTTHARNIVLGTGPAPRIPACARGVLGPDVFHASCYDQIAPELAGRRVAVVGGGQSGAEMFLRLLQPGRCRPCEVAWISSRPNFLPLDDTPFTNELFFPNYVTHFRGLSSADRRRTLEEQRLASDGIGEGTLSQIYQRLYALDFLEEPWLRHRLLPGHRMVALARRADGLELVAEGTDRSLVRICADLVLLCTGYAYERPECLAPIADRIRWSDGAYRVSGDFSIEWDGPRERRIYVQNAARHSHGIADPNLSLAAWRSAVIVNSVCRRPVYDTGDCSAAIQWSPEVTTAAQIPTQEFAK</sequence>
<dbReference type="Pfam" id="PF13434">
    <property type="entry name" value="Lys_Orn_oxgnase"/>
    <property type="match status" value="1"/>
</dbReference>
<comment type="similarity">
    <text evidence="3">Belongs to the lysine N(6)-hydroxylase/L-ornithine N(5)-oxygenase family.</text>
</comment>
<dbReference type="SUPFAM" id="SSF51905">
    <property type="entry name" value="FAD/NAD(P)-binding domain"/>
    <property type="match status" value="2"/>
</dbReference>
<evidence type="ECO:0000256" key="12">
    <source>
        <dbReference type="ARBA" id="ARBA00032493"/>
    </source>
</evidence>
<dbReference type="Proteomes" id="UP000612893">
    <property type="component" value="Unassembled WGS sequence"/>
</dbReference>
<dbReference type="PRINTS" id="PR00368">
    <property type="entry name" value="FADPNR"/>
</dbReference>
<proteinExistence type="inferred from homology"/>
<organism evidence="15 16">
    <name type="scientific">Candidatus Nephthysia bennettiae</name>
    <dbReference type="NCBI Taxonomy" id="3127016"/>
    <lineage>
        <taxon>Bacteria</taxon>
        <taxon>Bacillati</taxon>
        <taxon>Candidatus Dormiibacterota</taxon>
        <taxon>Candidatus Dormibacteria</taxon>
        <taxon>Candidatus Dormibacterales</taxon>
        <taxon>Candidatus Dormibacteraceae</taxon>
        <taxon>Candidatus Nephthysia</taxon>
    </lineage>
</organism>
<evidence type="ECO:0000256" key="14">
    <source>
        <dbReference type="ARBA" id="ARBA00048407"/>
    </source>
</evidence>
<comment type="caution">
    <text evidence="15">The sequence shown here is derived from an EMBL/GenBank/DDBJ whole genome shotgun (WGS) entry which is preliminary data.</text>
</comment>
<reference evidence="15" key="1">
    <citation type="submission" date="2020-10" db="EMBL/GenBank/DDBJ databases">
        <title>Ca. Dormibacterota MAGs.</title>
        <authorList>
            <person name="Montgomery K."/>
        </authorList>
    </citation>
    <scope>NUCLEOTIDE SEQUENCE [LARGE SCALE GENOMIC DNA]</scope>
    <source>
        <strain evidence="15">SC8812_S17_10</strain>
    </source>
</reference>
<dbReference type="EMBL" id="JAEKNR010000061">
    <property type="protein sequence ID" value="MBJ7597424.1"/>
    <property type="molecule type" value="Genomic_DNA"/>
</dbReference>
<comment type="catalytic activity">
    <reaction evidence="14">
        <text>L-lysine + NADPH + O2 = N(6)-hydroxy-L-lysine + NADP(+) + H2O</text>
        <dbReference type="Rhea" id="RHEA:23228"/>
        <dbReference type="ChEBI" id="CHEBI:15377"/>
        <dbReference type="ChEBI" id="CHEBI:15379"/>
        <dbReference type="ChEBI" id="CHEBI:32551"/>
        <dbReference type="ChEBI" id="CHEBI:57783"/>
        <dbReference type="ChEBI" id="CHEBI:57820"/>
        <dbReference type="ChEBI" id="CHEBI:58349"/>
        <dbReference type="EC" id="1.14.13.59"/>
    </reaction>
</comment>
<dbReference type="InterPro" id="IPR036188">
    <property type="entry name" value="FAD/NAD-bd_sf"/>
</dbReference>
<protein>
    <recommendedName>
        <fullName evidence="5">L-lysine N6-monooxygenase MbtG</fullName>
        <ecNumber evidence="4">1.14.13.59</ecNumber>
    </recommendedName>
    <alternativeName>
        <fullName evidence="13">Lysine 6-N-hydroxylase</fullName>
    </alternativeName>
    <alternativeName>
        <fullName evidence="12">Lysine N6-hydroxylase</fullName>
    </alternativeName>
    <alternativeName>
        <fullName evidence="10">Lysine-N-oxygenase</fullName>
    </alternativeName>
    <alternativeName>
        <fullName evidence="11">Mycobactin synthase protein G</fullName>
    </alternativeName>
</protein>
<comment type="cofactor">
    <cofactor evidence="1">
        <name>FAD</name>
        <dbReference type="ChEBI" id="CHEBI:57692"/>
    </cofactor>
</comment>
<evidence type="ECO:0000256" key="9">
    <source>
        <dbReference type="ARBA" id="ARBA00023002"/>
    </source>
</evidence>
<evidence type="ECO:0000256" key="3">
    <source>
        <dbReference type="ARBA" id="ARBA00007588"/>
    </source>
</evidence>